<comment type="caution">
    <text evidence="2">The sequence shown here is derived from an EMBL/GenBank/DDBJ whole genome shotgun (WGS) entry which is preliminary data.</text>
</comment>
<organism evidence="2 3">
    <name type="scientific">Vibrio bivalvicida</name>
    <dbReference type="NCBI Taxonomy" id="1276888"/>
    <lineage>
        <taxon>Bacteria</taxon>
        <taxon>Pseudomonadati</taxon>
        <taxon>Pseudomonadota</taxon>
        <taxon>Gammaproteobacteria</taxon>
        <taxon>Vibrionales</taxon>
        <taxon>Vibrionaceae</taxon>
        <taxon>Vibrio</taxon>
        <taxon>Vibrio oreintalis group</taxon>
    </lineage>
</organism>
<accession>A0ABV4MLI5</accession>
<evidence type="ECO:0000313" key="3">
    <source>
        <dbReference type="Proteomes" id="UP001569151"/>
    </source>
</evidence>
<dbReference type="RefSeq" id="WP_371719642.1">
    <property type="nucleotide sequence ID" value="NZ_JBGOOF010000027.1"/>
</dbReference>
<dbReference type="InterPro" id="IPR024400">
    <property type="entry name" value="DUF2635"/>
</dbReference>
<sequence length="92" mass="10315">MPNRKQIFLKPKNPELAVRKPKGGYLASDGEFVERSAYWMRRIQDGDVVQLSEKEVEAIIAEREKAKKAKIAKQKKAAAEKAATADSNEKGE</sequence>
<keyword evidence="3" id="KW-1185">Reference proteome</keyword>
<gene>
    <name evidence="2" type="ORF">ACED39_16805</name>
</gene>
<reference evidence="2 3" key="1">
    <citation type="submission" date="2024-06" db="EMBL/GenBank/DDBJ databases">
        <authorList>
            <person name="Steensen K."/>
            <person name="Seneca J."/>
            <person name="Bartlau N."/>
            <person name="Yu A.X."/>
            <person name="Polz M.F."/>
        </authorList>
    </citation>
    <scope>NUCLEOTIDE SEQUENCE [LARGE SCALE GENOMIC DNA]</scope>
    <source>
        <strain evidence="2 3">1F146</strain>
    </source>
</reference>
<name>A0ABV4MLI5_9VIBR</name>
<feature type="coiled-coil region" evidence="1">
    <location>
        <begin position="49"/>
        <end position="81"/>
    </location>
</feature>
<protein>
    <submittedName>
        <fullName evidence="2">DUF2635 domain-containing protein</fullName>
    </submittedName>
</protein>
<evidence type="ECO:0000256" key="1">
    <source>
        <dbReference type="SAM" id="Coils"/>
    </source>
</evidence>
<dbReference type="Pfam" id="PF10948">
    <property type="entry name" value="DUF2635"/>
    <property type="match status" value="1"/>
</dbReference>
<evidence type="ECO:0000313" key="2">
    <source>
        <dbReference type="EMBL" id="MEZ8210437.1"/>
    </source>
</evidence>
<dbReference type="EMBL" id="JBGOOS010000027">
    <property type="protein sequence ID" value="MEZ8210437.1"/>
    <property type="molecule type" value="Genomic_DNA"/>
</dbReference>
<proteinExistence type="predicted"/>
<keyword evidence="1" id="KW-0175">Coiled coil</keyword>
<dbReference type="Proteomes" id="UP001569151">
    <property type="component" value="Unassembled WGS sequence"/>
</dbReference>